<keyword evidence="2" id="KW-0325">Glycoprotein</keyword>
<dbReference type="Ensembl" id="ENSPSTT00000008557.1">
    <property type="protein sequence ID" value="ENSPSTP00000008151.1"/>
    <property type="gene ID" value="ENSPSTG00000005750.1"/>
</dbReference>
<evidence type="ECO:0000313" key="5">
    <source>
        <dbReference type="Ensembl" id="ENSPSTP00000008151.1"/>
    </source>
</evidence>
<evidence type="ECO:0000256" key="1">
    <source>
        <dbReference type="ARBA" id="ARBA00023157"/>
    </source>
</evidence>
<dbReference type="InterPro" id="IPR007110">
    <property type="entry name" value="Ig-like_dom"/>
</dbReference>
<keyword evidence="3" id="KW-0812">Transmembrane</keyword>
<evidence type="ECO:0000313" key="6">
    <source>
        <dbReference type="Proteomes" id="UP000694428"/>
    </source>
</evidence>
<proteinExistence type="predicted"/>
<organism evidence="5 6">
    <name type="scientific">Pavo cristatus</name>
    <name type="common">Indian peafowl</name>
    <name type="synonym">Blue peafowl</name>
    <dbReference type="NCBI Taxonomy" id="9049"/>
    <lineage>
        <taxon>Eukaryota</taxon>
        <taxon>Metazoa</taxon>
        <taxon>Chordata</taxon>
        <taxon>Craniata</taxon>
        <taxon>Vertebrata</taxon>
        <taxon>Euteleostomi</taxon>
        <taxon>Archelosauria</taxon>
        <taxon>Archosauria</taxon>
        <taxon>Dinosauria</taxon>
        <taxon>Saurischia</taxon>
        <taxon>Theropoda</taxon>
        <taxon>Coelurosauria</taxon>
        <taxon>Aves</taxon>
        <taxon>Neognathae</taxon>
        <taxon>Galloanserae</taxon>
        <taxon>Galliformes</taxon>
        <taxon>Phasianidae</taxon>
        <taxon>Phasianinae</taxon>
        <taxon>Pavo</taxon>
    </lineage>
</organism>
<dbReference type="InterPro" id="IPR003597">
    <property type="entry name" value="Ig_C1-set"/>
</dbReference>
<evidence type="ECO:0000256" key="3">
    <source>
        <dbReference type="SAM" id="Phobius"/>
    </source>
</evidence>
<feature type="transmembrane region" description="Helical" evidence="3">
    <location>
        <begin position="195"/>
        <end position="218"/>
    </location>
</feature>
<evidence type="ECO:0000259" key="4">
    <source>
        <dbReference type="PROSITE" id="PS50835"/>
    </source>
</evidence>
<dbReference type="InterPro" id="IPR036179">
    <property type="entry name" value="Ig-like_dom_sf"/>
</dbReference>
<protein>
    <recommendedName>
        <fullName evidence="4">Ig-like domain-containing protein</fullName>
    </recommendedName>
</protein>
<keyword evidence="1" id="KW-1015">Disulfide bond</keyword>
<accession>A0A8C9F3E2</accession>
<keyword evidence="6" id="KW-1185">Reference proteome</keyword>
<name>A0A8C9F3E2_PAVCR</name>
<dbReference type="SUPFAM" id="SSF48726">
    <property type="entry name" value="Immunoglobulin"/>
    <property type="match status" value="1"/>
</dbReference>
<reference evidence="5" key="1">
    <citation type="submission" date="2025-08" db="UniProtKB">
        <authorList>
            <consortium name="Ensembl"/>
        </authorList>
    </citation>
    <scope>IDENTIFICATION</scope>
</reference>
<feature type="domain" description="Ig-like" evidence="4">
    <location>
        <begin position="99"/>
        <end position="190"/>
    </location>
</feature>
<dbReference type="InterPro" id="IPR051755">
    <property type="entry name" value="Ig-like_CS_Receptor"/>
</dbReference>
<sequence>MCWLCPGLCFGAAPQTWVLPQKSAPLAEAHTVTAGMEDNSSACCSGGTIGVSTFIFWHGFGSVPRVGFVVRLTARGRGRAEPWAQGRRLQALLLFPVPPSVSVVAAPSGAVEVNKTVNFTCRVQGFYPGAVSITWLENGTEMNAGSTTQPTETSRGLFELNSTVTVQAGEEKNGSKFTCRVVHEDQEPIASTESLIYVAVGVVCTVLALLVIAILYLIRTKQSKGKDKETT</sequence>
<dbReference type="AlphaFoldDB" id="A0A8C9F3E2"/>
<evidence type="ECO:0000256" key="2">
    <source>
        <dbReference type="ARBA" id="ARBA00023180"/>
    </source>
</evidence>
<dbReference type="PROSITE" id="PS50835">
    <property type="entry name" value="IG_LIKE"/>
    <property type="match status" value="1"/>
</dbReference>
<dbReference type="Gene3D" id="2.60.40.10">
    <property type="entry name" value="Immunoglobulins"/>
    <property type="match status" value="1"/>
</dbReference>
<dbReference type="SMART" id="SM00407">
    <property type="entry name" value="IGc1"/>
    <property type="match status" value="1"/>
</dbReference>
<reference evidence="5" key="2">
    <citation type="submission" date="2025-09" db="UniProtKB">
        <authorList>
            <consortium name="Ensembl"/>
        </authorList>
    </citation>
    <scope>IDENTIFICATION</scope>
</reference>
<keyword evidence="3" id="KW-1133">Transmembrane helix</keyword>
<dbReference type="Pfam" id="PF07654">
    <property type="entry name" value="C1-set"/>
    <property type="match status" value="1"/>
</dbReference>
<keyword evidence="3" id="KW-0472">Membrane</keyword>
<dbReference type="InterPro" id="IPR013783">
    <property type="entry name" value="Ig-like_fold"/>
</dbReference>
<dbReference type="PANTHER" id="PTHR19971">
    <property type="entry name" value="SIGNAL-REGULATORY PROTEIN BETA"/>
    <property type="match status" value="1"/>
</dbReference>
<dbReference type="Proteomes" id="UP000694428">
    <property type="component" value="Unplaced"/>
</dbReference>